<dbReference type="Proteomes" id="UP000085678">
    <property type="component" value="Unplaced"/>
</dbReference>
<keyword evidence="5 6" id="KW-0456">Lyase</keyword>
<accession>A0A1S3K3U8</accession>
<keyword evidence="3 6" id="KW-0496">Mitochondrion</keyword>
<evidence type="ECO:0000256" key="5">
    <source>
        <dbReference type="ARBA" id="ARBA00023239"/>
    </source>
</evidence>
<comment type="function">
    <text evidence="6">Lyase that catalyzes the C1-decarboxylation of 4-hydroxy-3-methoxy-5-(all-trans-polyprenyl)benzoic acid into 2-methoxy-6-(all-trans-polyprenyl)phenol during ubiquinone biosynthesis.</text>
</comment>
<evidence type="ECO:0000256" key="4">
    <source>
        <dbReference type="ARBA" id="ARBA00023136"/>
    </source>
</evidence>
<evidence type="ECO:0000313" key="9">
    <source>
        <dbReference type="RefSeq" id="XP_013417308.1"/>
    </source>
</evidence>
<sequence length="327" mass="37523">MSAPVRNVTLAAYLFNTCRKCILSRQRNISVAYLIQQRRGYTHLENEDSNRTYTAGLKEPFHSSSSDSSSSDSSSSDSDTDDRMDKDFSAQYCSQYDVLYPGHISTTLLQKSLLAVGSGVMAITNPWRDDMIATFGETTGYFSLQLIRRNMQNHPEGKQILQEKPVINSRTVDLPFLENLPENTFGKHYWNFLNTNGFSPDARLPVSFVDDVELAYVMLRYRQIHDLVHTVCGMKPNMLGEVAVKWVEAFQTGLPMCVLGAVFGPVRFGPRWRKKYAELYLPWSLKTGYNANNLMCVYYEKHWERDIKEFRKELNISLIDDQNSEVK</sequence>
<feature type="binding site" evidence="6">
    <location>
        <position position="225"/>
    </location>
    <ligand>
        <name>Zn(2+)</name>
        <dbReference type="ChEBI" id="CHEBI:29105"/>
    </ligand>
</feature>
<keyword evidence="4 6" id="KW-0472">Membrane</keyword>
<keyword evidence="8" id="KW-1185">Reference proteome</keyword>
<proteinExistence type="inferred from homology"/>
<organism evidence="8 9">
    <name type="scientific">Lingula anatina</name>
    <name type="common">Brachiopod</name>
    <name type="synonym">Lingula unguis</name>
    <dbReference type="NCBI Taxonomy" id="7574"/>
    <lineage>
        <taxon>Eukaryota</taxon>
        <taxon>Metazoa</taxon>
        <taxon>Spiralia</taxon>
        <taxon>Lophotrochozoa</taxon>
        <taxon>Brachiopoda</taxon>
        <taxon>Linguliformea</taxon>
        <taxon>Lingulata</taxon>
        <taxon>Lingulida</taxon>
        <taxon>Linguloidea</taxon>
        <taxon>Lingulidae</taxon>
        <taxon>Lingula</taxon>
    </lineage>
</organism>
<feature type="binding site" evidence="6">
    <location>
        <position position="241"/>
    </location>
    <ligand>
        <name>Zn(2+)</name>
        <dbReference type="ChEBI" id="CHEBI:29105"/>
    </ligand>
</feature>
<comment type="similarity">
    <text evidence="6">Belongs to the COQ4 family.</text>
</comment>
<dbReference type="KEGG" id="lak:106178601"/>
<evidence type="ECO:0000256" key="7">
    <source>
        <dbReference type="SAM" id="MobiDB-lite"/>
    </source>
</evidence>
<dbReference type="FunCoup" id="A0A1S3K3U8">
    <property type="interactions" value="864"/>
</dbReference>
<comment type="catalytic activity">
    <reaction evidence="6">
        <text>a 4-hydroxy-3-methoxy-5-(all-trans-polyprenyl)benzoate + H(+) = a 2-methoxy-6-(all-trans-polyprenyl)phenol + CO2</text>
        <dbReference type="Rhea" id="RHEA:81179"/>
        <dbReference type="Rhea" id="RHEA-COMP:9551"/>
        <dbReference type="Rhea" id="RHEA-COMP:10931"/>
        <dbReference type="ChEBI" id="CHEBI:15378"/>
        <dbReference type="ChEBI" id="CHEBI:16526"/>
        <dbReference type="ChEBI" id="CHEBI:62731"/>
        <dbReference type="ChEBI" id="CHEBI:84443"/>
        <dbReference type="EC" id="4.1.1.130"/>
    </reaction>
</comment>
<dbReference type="GeneID" id="106178601"/>
<dbReference type="AlphaFoldDB" id="A0A1S3K3U8"/>
<dbReference type="OrthoDB" id="4249at2759"/>
<keyword evidence="9" id="KW-0830">Ubiquinone</keyword>
<feature type="compositionally biased region" description="Low complexity" evidence="7">
    <location>
        <begin position="63"/>
        <end position="77"/>
    </location>
</feature>
<dbReference type="GO" id="GO:0008270">
    <property type="term" value="F:zinc ion binding"/>
    <property type="evidence" value="ECO:0007669"/>
    <property type="project" value="UniProtKB-UniRule"/>
</dbReference>
<name>A0A1S3K3U8_LINAN</name>
<comment type="subcellular location">
    <subcellularLocation>
        <location evidence="6">Mitochondrion inner membrane</location>
        <topology evidence="6">Peripheral membrane protein</topology>
        <orientation evidence="6">Matrix side</orientation>
    </subcellularLocation>
</comment>
<evidence type="ECO:0000313" key="8">
    <source>
        <dbReference type="Proteomes" id="UP000085678"/>
    </source>
</evidence>
<feature type="binding site" evidence="6">
    <location>
        <position position="226"/>
    </location>
    <ligand>
        <name>Zn(2+)</name>
        <dbReference type="ChEBI" id="CHEBI:29105"/>
    </ligand>
</feature>
<dbReference type="GO" id="GO:0120539">
    <property type="term" value="F:4-hydroxy-3-methoxy-5-polyprenylbenzoate decarboxylase activity"/>
    <property type="evidence" value="ECO:0007669"/>
    <property type="project" value="UniProtKB-EC"/>
</dbReference>
<dbReference type="PANTHER" id="PTHR12922">
    <property type="entry name" value="UBIQUINONE BIOSYNTHESIS PROTEIN"/>
    <property type="match status" value="1"/>
</dbReference>
<feature type="region of interest" description="Disordered" evidence="7">
    <location>
        <begin position="55"/>
        <end position="84"/>
    </location>
</feature>
<dbReference type="InParanoid" id="A0A1S3K3U8"/>
<dbReference type="PANTHER" id="PTHR12922:SF7">
    <property type="entry name" value="UBIQUINONE BIOSYNTHESIS PROTEIN COQ4 HOMOLOG, MITOCHONDRIAL"/>
    <property type="match status" value="1"/>
</dbReference>
<evidence type="ECO:0000256" key="2">
    <source>
        <dbReference type="ARBA" id="ARBA00022792"/>
    </source>
</evidence>
<comment type="subunit">
    <text evidence="6">Component of a multi-subunit COQ enzyme complex.</text>
</comment>
<gene>
    <name evidence="9" type="primary">LOC106178601</name>
</gene>
<keyword evidence="6" id="KW-0862">Zinc</keyword>
<dbReference type="HAMAP" id="MF_03111">
    <property type="entry name" value="Coq4"/>
    <property type="match status" value="1"/>
</dbReference>
<dbReference type="InterPro" id="IPR007715">
    <property type="entry name" value="Coq4"/>
</dbReference>
<feature type="binding site" evidence="6">
    <location>
        <position position="229"/>
    </location>
    <ligand>
        <name>Zn(2+)</name>
        <dbReference type="ChEBI" id="CHEBI:29105"/>
    </ligand>
</feature>
<comment type="cofactor">
    <cofactor evidence="6">
        <name>Zn(2+)</name>
        <dbReference type="ChEBI" id="CHEBI:29105"/>
    </cofactor>
</comment>
<protein>
    <recommendedName>
        <fullName evidence="6">Ubiquinone biosynthesis protein COQ4 homolog, mitochondrial</fullName>
    </recommendedName>
    <alternativeName>
        <fullName evidence="6">4-hydroxy-3-methoxy-5-polyprenylbenzoate decarboxylase</fullName>
        <ecNumber evidence="6">4.1.1.130</ecNumber>
    </alternativeName>
    <alternativeName>
        <fullName evidence="6">Coenzyme Q biosynthesis protein 4 homolog</fullName>
    </alternativeName>
</protein>
<dbReference type="STRING" id="7574.A0A1S3K3U8"/>
<dbReference type="Pfam" id="PF05019">
    <property type="entry name" value="Coq4"/>
    <property type="match status" value="1"/>
</dbReference>
<keyword evidence="1 6" id="KW-0831">Ubiquinone biosynthesis</keyword>
<keyword evidence="6" id="KW-0479">Metal-binding</keyword>
<dbReference type="UniPathway" id="UPA00232"/>
<dbReference type="RefSeq" id="XP_013417308.1">
    <property type="nucleotide sequence ID" value="XM_013561854.1"/>
</dbReference>
<evidence type="ECO:0000256" key="6">
    <source>
        <dbReference type="HAMAP-Rule" id="MF_03111"/>
    </source>
</evidence>
<evidence type="ECO:0000256" key="3">
    <source>
        <dbReference type="ARBA" id="ARBA00023128"/>
    </source>
</evidence>
<comment type="pathway">
    <text evidence="6">Cofactor biosynthesis; ubiquinone biosynthesis.</text>
</comment>
<keyword evidence="2 6" id="KW-0999">Mitochondrion inner membrane</keyword>
<dbReference type="GO" id="GO:0031314">
    <property type="term" value="C:extrinsic component of mitochondrial inner membrane"/>
    <property type="evidence" value="ECO:0007669"/>
    <property type="project" value="UniProtKB-UniRule"/>
</dbReference>
<dbReference type="EC" id="4.1.1.130" evidence="6"/>
<dbReference type="InterPro" id="IPR027540">
    <property type="entry name" value="Coq4_euk"/>
</dbReference>
<evidence type="ECO:0000256" key="1">
    <source>
        <dbReference type="ARBA" id="ARBA00022688"/>
    </source>
</evidence>
<reference evidence="9" key="1">
    <citation type="submission" date="2025-08" db="UniProtKB">
        <authorList>
            <consortium name="RefSeq"/>
        </authorList>
    </citation>
    <scope>IDENTIFICATION</scope>
    <source>
        <tissue evidence="9">Gonads</tissue>
    </source>
</reference>